<keyword evidence="3" id="KW-1185">Reference proteome</keyword>
<name>A0A1Y2K3V2_9PROT</name>
<dbReference type="Gene3D" id="3.40.50.2000">
    <property type="entry name" value="Glycogen Phosphorylase B"/>
    <property type="match status" value="1"/>
</dbReference>
<dbReference type="PANTHER" id="PTHR44809">
    <property type="match status" value="1"/>
</dbReference>
<dbReference type="Pfam" id="PF14559">
    <property type="entry name" value="TPR_19"/>
    <property type="match status" value="2"/>
</dbReference>
<comment type="caution">
    <text evidence="2">The sequence shown here is derived from an EMBL/GenBank/DDBJ whole genome shotgun (WGS) entry which is preliminary data.</text>
</comment>
<dbReference type="STRING" id="1434232.MAIT1_02452"/>
<dbReference type="PANTHER" id="PTHR44809:SF1">
    <property type="entry name" value="PROTEIN O-MANNOSYL-TRANSFERASE TMTC1"/>
    <property type="match status" value="1"/>
</dbReference>
<dbReference type="InterPro" id="IPR019734">
    <property type="entry name" value="TPR_rpt"/>
</dbReference>
<dbReference type="Gene3D" id="1.25.40.10">
    <property type="entry name" value="Tetratricopeptide repeat domain"/>
    <property type="match status" value="3"/>
</dbReference>
<proteinExistence type="predicted"/>
<dbReference type="PROSITE" id="PS50005">
    <property type="entry name" value="TPR"/>
    <property type="match status" value="1"/>
</dbReference>
<keyword evidence="1" id="KW-0802">TPR repeat</keyword>
<evidence type="ECO:0000313" key="3">
    <source>
        <dbReference type="Proteomes" id="UP000194003"/>
    </source>
</evidence>
<dbReference type="SMART" id="SM00028">
    <property type="entry name" value="TPR"/>
    <property type="match status" value="4"/>
</dbReference>
<evidence type="ECO:0000256" key="1">
    <source>
        <dbReference type="PROSITE-ProRule" id="PRU00339"/>
    </source>
</evidence>
<dbReference type="RefSeq" id="WP_158089586.1">
    <property type="nucleotide sequence ID" value="NZ_LVJN01000020.1"/>
</dbReference>
<organism evidence="2 3">
    <name type="scientific">Magnetofaba australis IT-1</name>
    <dbReference type="NCBI Taxonomy" id="1434232"/>
    <lineage>
        <taxon>Bacteria</taxon>
        <taxon>Pseudomonadati</taxon>
        <taxon>Pseudomonadota</taxon>
        <taxon>Magnetococcia</taxon>
        <taxon>Magnetococcales</taxon>
        <taxon>Magnetococcaceae</taxon>
        <taxon>Magnetofaba</taxon>
    </lineage>
</organism>
<dbReference type="Pfam" id="PF13432">
    <property type="entry name" value="TPR_16"/>
    <property type="match status" value="1"/>
</dbReference>
<dbReference type="AlphaFoldDB" id="A0A1Y2K3V2"/>
<sequence>MALVQEAAQLRAQGRGVEALAKAQEAARLGPDQPDILQLLAVLHLEQGDPKRGLPLLERAVQLAPNAEKLFNLGIAREESGQWETAIAAYEQALALDAARSDIRNNLAMALAAVNRLAEAEATLREVLAREPGQLAASNNLGIVLRKRGRLDEAQTLYAELLARAPHDANALYNRAMLAFEMGDLRTGFAQYATRFAAGRVKPLRFGGPAWRGEPLYGRTLLIQNEQGFGDAIQYIRFARLVKAQGARVIVAIEPALHRLFNALPWVDQCIGLVGLPPAYDFQVAMMDLPGVLGLGETDLPGEVGYLPVLPEWRGAAQSEAMAPDALNVGLVWRGSAAHSNDHNRSLEITALEPLLSVPGVRFHALVKDLAAREKRAIATTPTLINREAELEDFAATAAVVESLDLLISVDTAALHLGGALNKPTWGLLHAPPEWRWMWEREDSPWYPSVRLFRQPHPGNWAGVVEQVAQALCRLVG</sequence>
<dbReference type="Proteomes" id="UP000194003">
    <property type="component" value="Unassembled WGS sequence"/>
</dbReference>
<dbReference type="OrthoDB" id="6193797at2"/>
<dbReference type="SUPFAM" id="SSF48452">
    <property type="entry name" value="TPR-like"/>
    <property type="match status" value="1"/>
</dbReference>
<accession>A0A1Y2K3V2</accession>
<dbReference type="InterPro" id="IPR052943">
    <property type="entry name" value="TMTC_O-mannosyl-trnsfr"/>
</dbReference>
<gene>
    <name evidence="2" type="ORF">MAIT1_02452</name>
</gene>
<feature type="repeat" description="TPR" evidence="1">
    <location>
        <begin position="67"/>
        <end position="100"/>
    </location>
</feature>
<dbReference type="EMBL" id="LVJN01000020">
    <property type="protein sequence ID" value="OSM02326.1"/>
    <property type="molecule type" value="Genomic_DNA"/>
</dbReference>
<reference evidence="2 3" key="1">
    <citation type="journal article" date="2016" name="BMC Genomics">
        <title>Combined genomic and structural analyses of a cultured magnetotactic bacterium reveals its niche adaptation to a dynamic environment.</title>
        <authorList>
            <person name="Araujo A.C."/>
            <person name="Morillo V."/>
            <person name="Cypriano J."/>
            <person name="Teixeira L.C."/>
            <person name="Leao P."/>
            <person name="Lyra S."/>
            <person name="Almeida L.G."/>
            <person name="Bazylinski D.A."/>
            <person name="Vasconcellos A.T."/>
            <person name="Abreu F."/>
            <person name="Lins U."/>
        </authorList>
    </citation>
    <scope>NUCLEOTIDE SEQUENCE [LARGE SCALE GENOMIC DNA]</scope>
    <source>
        <strain evidence="2 3">IT-1</strain>
    </source>
</reference>
<protein>
    <submittedName>
        <fullName evidence="2">Putative TPR domain-containing protein</fullName>
    </submittedName>
</protein>
<dbReference type="InterPro" id="IPR011990">
    <property type="entry name" value="TPR-like_helical_dom_sf"/>
</dbReference>
<dbReference type="SUPFAM" id="SSF53756">
    <property type="entry name" value="UDP-Glycosyltransferase/glycogen phosphorylase"/>
    <property type="match status" value="1"/>
</dbReference>
<evidence type="ECO:0000313" key="2">
    <source>
        <dbReference type="EMBL" id="OSM02326.1"/>
    </source>
</evidence>